<keyword evidence="2" id="KW-1185">Reference proteome</keyword>
<dbReference type="EMBL" id="CP074133">
    <property type="protein sequence ID" value="QUX23855.1"/>
    <property type="molecule type" value="Genomic_DNA"/>
</dbReference>
<dbReference type="RefSeq" id="WP_220565076.1">
    <property type="nucleotide sequence ID" value="NZ_CP074133.1"/>
</dbReference>
<dbReference type="Proteomes" id="UP000676079">
    <property type="component" value="Chromosome"/>
</dbReference>
<accession>A0ABX8BNN4</accession>
<name>A0ABX8BNN4_9ACTN</name>
<protein>
    <submittedName>
        <fullName evidence="1">Trifolitoxin immunity protein</fullName>
    </submittedName>
</protein>
<reference evidence="1 2" key="1">
    <citation type="submission" date="2021-05" db="EMBL/GenBank/DDBJ databases">
        <title>Direct Submission.</title>
        <authorList>
            <person name="Li K."/>
            <person name="Gao J."/>
        </authorList>
    </citation>
    <scope>NUCLEOTIDE SEQUENCE [LARGE SCALE GENOMIC DNA]</scope>
    <source>
        <strain evidence="1 2">Mg02</strain>
    </source>
</reference>
<evidence type="ECO:0000313" key="2">
    <source>
        <dbReference type="Proteomes" id="UP000676079"/>
    </source>
</evidence>
<dbReference type="SUPFAM" id="SSF56112">
    <property type="entry name" value="Protein kinase-like (PK-like)"/>
    <property type="match status" value="1"/>
</dbReference>
<dbReference type="InterPro" id="IPR011009">
    <property type="entry name" value="Kinase-like_dom_sf"/>
</dbReference>
<organism evidence="1 2">
    <name type="scientific">Nocardiopsis changdeensis</name>
    <dbReference type="NCBI Taxonomy" id="2831969"/>
    <lineage>
        <taxon>Bacteria</taxon>
        <taxon>Bacillati</taxon>
        <taxon>Actinomycetota</taxon>
        <taxon>Actinomycetes</taxon>
        <taxon>Streptosporangiales</taxon>
        <taxon>Nocardiopsidaceae</taxon>
        <taxon>Nocardiopsis</taxon>
    </lineage>
</organism>
<evidence type="ECO:0000313" key="1">
    <source>
        <dbReference type="EMBL" id="QUX23855.1"/>
    </source>
</evidence>
<gene>
    <name evidence="1" type="ORF">KGD84_05845</name>
</gene>
<proteinExistence type="predicted"/>
<sequence length="192" mass="20118">MVHDGGTVRRPAGPGSPFVRALLAHLESWPGAPRHLGLEDGDEVLEYLPGAVAAARLLRGFHDLTEGTPLAAGAEAVCHNDIAPKNTVFRGGRPVAFMAHLCRQFLGLGPTAEAGASARAIAAVRDAYGLPDPQGALVDRVLWWQTLTADGIEEGAARGDAALRAFVERGAVAEACAAHRWVTAHRETLAAP</sequence>